<dbReference type="EMBL" id="CAVMJV010000011">
    <property type="protein sequence ID" value="CAK5043394.1"/>
    <property type="molecule type" value="Genomic_DNA"/>
</dbReference>
<accession>A0ACB0YEJ7</accession>
<reference evidence="1" key="1">
    <citation type="submission" date="2023-11" db="EMBL/GenBank/DDBJ databases">
        <authorList>
            <person name="Poullet M."/>
        </authorList>
    </citation>
    <scope>NUCLEOTIDE SEQUENCE</scope>
    <source>
        <strain evidence="1">E1834</strain>
    </source>
</reference>
<keyword evidence="2" id="KW-1185">Reference proteome</keyword>
<gene>
    <name evidence="1" type="ORF">MENTE1834_LOCUS11116</name>
</gene>
<name>A0ACB0YEJ7_MELEN</name>
<evidence type="ECO:0000313" key="2">
    <source>
        <dbReference type="Proteomes" id="UP001497535"/>
    </source>
</evidence>
<sequence length="78" mass="8737">MGGGGGGESEVLLPYSIVSFFSLLFVALLMHTFLFLYILFPSFFLKLSFIDGDIYILFFPSILPHWVNAKKEGGRVTN</sequence>
<evidence type="ECO:0000313" key="1">
    <source>
        <dbReference type="EMBL" id="CAK5043394.1"/>
    </source>
</evidence>
<protein>
    <submittedName>
        <fullName evidence="1">Uncharacterized protein</fullName>
    </submittedName>
</protein>
<dbReference type="Proteomes" id="UP001497535">
    <property type="component" value="Unassembled WGS sequence"/>
</dbReference>
<proteinExistence type="predicted"/>
<organism evidence="1 2">
    <name type="scientific">Meloidogyne enterolobii</name>
    <name type="common">Root-knot nematode worm</name>
    <name type="synonym">Meloidogyne mayaguensis</name>
    <dbReference type="NCBI Taxonomy" id="390850"/>
    <lineage>
        <taxon>Eukaryota</taxon>
        <taxon>Metazoa</taxon>
        <taxon>Ecdysozoa</taxon>
        <taxon>Nematoda</taxon>
        <taxon>Chromadorea</taxon>
        <taxon>Rhabditida</taxon>
        <taxon>Tylenchina</taxon>
        <taxon>Tylenchomorpha</taxon>
        <taxon>Tylenchoidea</taxon>
        <taxon>Meloidogynidae</taxon>
        <taxon>Meloidogyninae</taxon>
        <taxon>Meloidogyne</taxon>
    </lineage>
</organism>
<comment type="caution">
    <text evidence="1">The sequence shown here is derived from an EMBL/GenBank/DDBJ whole genome shotgun (WGS) entry which is preliminary data.</text>
</comment>